<evidence type="ECO:0000256" key="3">
    <source>
        <dbReference type="ARBA" id="ARBA00023163"/>
    </source>
</evidence>
<evidence type="ECO:0000256" key="2">
    <source>
        <dbReference type="ARBA" id="ARBA00023125"/>
    </source>
</evidence>
<dbReference type="SUPFAM" id="SSF47413">
    <property type="entry name" value="lambda repressor-like DNA-binding domains"/>
    <property type="match status" value="1"/>
</dbReference>
<proteinExistence type="predicted"/>
<dbReference type="SMART" id="SM00530">
    <property type="entry name" value="HTH_XRE"/>
    <property type="match status" value="1"/>
</dbReference>
<dbReference type="EMBL" id="JABEQH010000017">
    <property type="protein sequence ID" value="MBB2176759.1"/>
    <property type="molecule type" value="Genomic_DNA"/>
</dbReference>
<dbReference type="Pfam" id="PF13560">
    <property type="entry name" value="HTH_31"/>
    <property type="match status" value="1"/>
</dbReference>
<sequence length="101" mass="11374">MPRAKKNIADELLASLEEGLQILEGTRAAARIWSPPAVVDVRQIRARTGLTREAFANRFGFSRNAVRDWEQGLRRPEKAARTLLLVIDREPQAVERVLAQA</sequence>
<dbReference type="InterPro" id="IPR001387">
    <property type="entry name" value="Cro/C1-type_HTH"/>
</dbReference>
<keyword evidence="6" id="KW-1185">Reference proteome</keyword>
<organism evidence="5 6">
    <name type="scientific">Gluconacetobacter johannae</name>
    <dbReference type="NCBI Taxonomy" id="112140"/>
    <lineage>
        <taxon>Bacteria</taxon>
        <taxon>Pseudomonadati</taxon>
        <taxon>Pseudomonadota</taxon>
        <taxon>Alphaproteobacteria</taxon>
        <taxon>Acetobacterales</taxon>
        <taxon>Acetobacteraceae</taxon>
        <taxon>Gluconacetobacter</taxon>
    </lineage>
</organism>
<gene>
    <name evidence="5" type="ORF">HLH21_12625</name>
</gene>
<dbReference type="Gene3D" id="1.10.260.40">
    <property type="entry name" value="lambda repressor-like DNA-binding domains"/>
    <property type="match status" value="1"/>
</dbReference>
<reference evidence="5 6" key="1">
    <citation type="submission" date="2020-04" db="EMBL/GenBank/DDBJ databases">
        <title>Description of novel Gluconacetobacter.</title>
        <authorList>
            <person name="Sombolestani A."/>
        </authorList>
    </citation>
    <scope>NUCLEOTIDE SEQUENCE [LARGE SCALE GENOMIC DNA]</scope>
    <source>
        <strain evidence="5 6">LMG 21312</strain>
    </source>
</reference>
<evidence type="ECO:0000259" key="4">
    <source>
        <dbReference type="PROSITE" id="PS50943"/>
    </source>
</evidence>
<feature type="domain" description="HTH cro/C1-type" evidence="4">
    <location>
        <begin position="41"/>
        <end position="76"/>
    </location>
</feature>
<dbReference type="PROSITE" id="PS50943">
    <property type="entry name" value="HTH_CROC1"/>
    <property type="match status" value="1"/>
</dbReference>
<dbReference type="InterPro" id="IPR010982">
    <property type="entry name" value="Lambda_DNA-bd_dom_sf"/>
</dbReference>
<dbReference type="AlphaFoldDB" id="A0A7W4P4B6"/>
<evidence type="ECO:0000256" key="1">
    <source>
        <dbReference type="ARBA" id="ARBA00023015"/>
    </source>
</evidence>
<keyword evidence="3" id="KW-0804">Transcription</keyword>
<keyword evidence="2" id="KW-0238">DNA-binding</keyword>
<name>A0A7W4P4B6_9PROT</name>
<dbReference type="InterPro" id="IPR052359">
    <property type="entry name" value="HTH-type_reg/antitoxin"/>
</dbReference>
<dbReference type="CDD" id="cd00093">
    <property type="entry name" value="HTH_XRE"/>
    <property type="match status" value="1"/>
</dbReference>
<dbReference type="PANTHER" id="PTHR36511">
    <property type="entry name" value="MERR FAMILY BACTERIAL REGULATORY PROTEIN"/>
    <property type="match status" value="1"/>
</dbReference>
<dbReference type="PANTHER" id="PTHR36511:SF4">
    <property type="entry name" value="ANTITOXIN MQSA"/>
    <property type="match status" value="1"/>
</dbReference>
<protein>
    <submittedName>
        <fullName evidence="5">Helix-turn-helix domain-containing protein</fullName>
    </submittedName>
</protein>
<evidence type="ECO:0000313" key="6">
    <source>
        <dbReference type="Proteomes" id="UP000561066"/>
    </source>
</evidence>
<dbReference type="Proteomes" id="UP000561066">
    <property type="component" value="Unassembled WGS sequence"/>
</dbReference>
<keyword evidence="1" id="KW-0805">Transcription regulation</keyword>
<evidence type="ECO:0000313" key="5">
    <source>
        <dbReference type="EMBL" id="MBB2176759.1"/>
    </source>
</evidence>
<accession>A0A7W4P4B6</accession>
<dbReference type="GO" id="GO:0003677">
    <property type="term" value="F:DNA binding"/>
    <property type="evidence" value="ECO:0007669"/>
    <property type="project" value="UniProtKB-KW"/>
</dbReference>
<comment type="caution">
    <text evidence="5">The sequence shown here is derived from an EMBL/GenBank/DDBJ whole genome shotgun (WGS) entry which is preliminary data.</text>
</comment>